<dbReference type="EMBL" id="CP119900">
    <property type="protein sequence ID" value="WFD21480.1"/>
    <property type="molecule type" value="Genomic_DNA"/>
</dbReference>
<dbReference type="CDD" id="cd22911">
    <property type="entry name" value="HFD_H3"/>
    <property type="match status" value="1"/>
</dbReference>
<dbReference type="InterPro" id="IPR018608">
    <property type="entry name" value="Gti1/Pac2"/>
</dbReference>
<evidence type="ECO:0000256" key="2">
    <source>
        <dbReference type="ARBA" id="ARBA00004584"/>
    </source>
</evidence>
<evidence type="ECO:0000256" key="5">
    <source>
        <dbReference type="ARBA" id="ARBA00023125"/>
    </source>
</evidence>
<dbReference type="Pfam" id="PF00125">
    <property type="entry name" value="Histone"/>
    <property type="match status" value="1"/>
</dbReference>
<keyword evidence="6" id="KW-0539">Nucleus</keyword>
<dbReference type="PANTHER" id="PTHR28027">
    <property type="entry name" value="TRANSCRIPTIONAL REGULATOR MIT1"/>
    <property type="match status" value="1"/>
</dbReference>
<dbReference type="SMART" id="SM00428">
    <property type="entry name" value="H3"/>
    <property type="match status" value="1"/>
</dbReference>
<evidence type="ECO:0000313" key="17">
    <source>
        <dbReference type="Proteomes" id="UP001214415"/>
    </source>
</evidence>
<keyword evidence="5" id="KW-0238">DNA-binding</keyword>
<dbReference type="GO" id="GO:0000775">
    <property type="term" value="C:chromosome, centromeric region"/>
    <property type="evidence" value="ECO:0007669"/>
    <property type="project" value="UniProtKB-SubCell"/>
</dbReference>
<dbReference type="Pfam" id="PF09729">
    <property type="entry name" value="Gti1_Pac2"/>
    <property type="match status" value="1"/>
</dbReference>
<dbReference type="FunFam" id="1.10.20.10:FF:000087">
    <property type="entry name" value="Probable histone 3"/>
    <property type="match status" value="1"/>
</dbReference>
<evidence type="ECO:0000256" key="9">
    <source>
        <dbReference type="ARBA" id="ARBA00043846"/>
    </source>
</evidence>
<dbReference type="GO" id="GO:0003677">
    <property type="term" value="F:DNA binding"/>
    <property type="evidence" value="ECO:0007669"/>
    <property type="project" value="UniProtKB-KW"/>
</dbReference>
<dbReference type="InterPro" id="IPR009072">
    <property type="entry name" value="Histone-fold"/>
</dbReference>
<keyword evidence="4" id="KW-0158">Chromosome</keyword>
<evidence type="ECO:0000256" key="8">
    <source>
        <dbReference type="ARBA" id="ARBA00023328"/>
    </source>
</evidence>
<evidence type="ECO:0000256" key="7">
    <source>
        <dbReference type="ARBA" id="ARBA00023269"/>
    </source>
</evidence>
<evidence type="ECO:0000256" key="14">
    <source>
        <dbReference type="SAM" id="MobiDB-lite"/>
    </source>
</evidence>
<comment type="subcellular location">
    <subcellularLocation>
        <location evidence="2">Chromosome</location>
        <location evidence="2">Centromere</location>
    </subcellularLocation>
    <subcellularLocation>
        <location evidence="1">Nucleus</location>
    </subcellularLocation>
</comment>
<comment type="function">
    <text evidence="9">Histone H3-like nucleosomal protein that is specifically found in centromeric nucleosomes. Replaces conventional H3 in the nucleosome core of centromeric chromatin that serves as an assembly site for the inner kinetochore. Required for recruitment and assembly of kinetochore proteins, mitotic progression and chromosome segregation. May serve as an epigenetic mark that propagates centromere identity through replication and cell division.</text>
</comment>
<feature type="region of interest" description="Disordered" evidence="14">
    <location>
        <begin position="1"/>
        <end position="55"/>
    </location>
</feature>
<organism evidence="16 17">
    <name type="scientific">Malassezia equina</name>
    <dbReference type="NCBI Taxonomy" id="1381935"/>
    <lineage>
        <taxon>Eukaryota</taxon>
        <taxon>Fungi</taxon>
        <taxon>Dikarya</taxon>
        <taxon>Basidiomycota</taxon>
        <taxon>Ustilaginomycotina</taxon>
        <taxon>Malasseziomycetes</taxon>
        <taxon>Malasseziales</taxon>
        <taxon>Malasseziaceae</taxon>
        <taxon>Malassezia</taxon>
    </lineage>
</organism>
<dbReference type="GO" id="GO:0030527">
    <property type="term" value="F:structural constituent of chromatin"/>
    <property type="evidence" value="ECO:0007669"/>
    <property type="project" value="InterPro"/>
</dbReference>
<protein>
    <recommendedName>
        <fullName evidence="11">Histone H3-like centromeric protein CSE4</fullName>
    </recommendedName>
    <alternativeName>
        <fullName evidence="13">CENP-A homolog</fullName>
    </alternativeName>
    <alternativeName>
        <fullName evidence="12">CENPA homolog</fullName>
    </alternativeName>
</protein>
<dbReference type="Proteomes" id="UP001214415">
    <property type="component" value="Chromosome 1"/>
</dbReference>
<comment type="similarity">
    <text evidence="3">Belongs to the histone H3 family.</text>
</comment>
<evidence type="ECO:0000313" key="16">
    <source>
        <dbReference type="EMBL" id="WFD21480.1"/>
    </source>
</evidence>
<name>A0AAF0E9I6_9BASI</name>
<dbReference type="Gene3D" id="1.10.20.10">
    <property type="entry name" value="Histone, subunit A"/>
    <property type="match status" value="1"/>
</dbReference>
<gene>
    <name evidence="16" type="primary">PTH2</name>
    <name evidence="16" type="ORF">MEQU1_000132</name>
</gene>
<evidence type="ECO:0000259" key="15">
    <source>
        <dbReference type="Pfam" id="PF00125"/>
    </source>
</evidence>
<dbReference type="GO" id="GO:0046982">
    <property type="term" value="F:protein heterodimerization activity"/>
    <property type="evidence" value="ECO:0007669"/>
    <property type="project" value="InterPro"/>
</dbReference>
<feature type="compositionally biased region" description="Polar residues" evidence="14">
    <location>
        <begin position="15"/>
        <end position="44"/>
    </location>
</feature>
<dbReference type="InterPro" id="IPR000164">
    <property type="entry name" value="Histone_H3/CENP-A"/>
</dbReference>
<proteinExistence type="inferred from homology"/>
<keyword evidence="8" id="KW-0137">Centromere</keyword>
<evidence type="ECO:0000256" key="11">
    <source>
        <dbReference type="ARBA" id="ARBA00044180"/>
    </source>
</evidence>
<accession>A0AAF0E9I6</accession>
<dbReference type="InterPro" id="IPR007125">
    <property type="entry name" value="H2A/H2B/H3"/>
</dbReference>
<evidence type="ECO:0000256" key="10">
    <source>
        <dbReference type="ARBA" id="ARBA00044024"/>
    </source>
</evidence>
<keyword evidence="17" id="KW-1185">Reference proteome</keyword>
<dbReference type="GO" id="GO:0000786">
    <property type="term" value="C:nucleosome"/>
    <property type="evidence" value="ECO:0007669"/>
    <property type="project" value="UniProtKB-KW"/>
</dbReference>
<sequence length="566" mass="64209">MSATLDPPARPLALSNGSDRATPSSRASSISPPHVPSPQNQITWEPTPYRNTGRDIHIGERRPTYFGYIKTPADAILLLAACDLPDVPRDPRMEPPPRRISRRLLDDERAALIRSGSIFVWDEREAGMRRWTDGHCWSASRVSGCFLTYRELEMRKKNTENVKEAPRGNLYKPDGLIKQSFSITTASNRKLHVISYFRKNDVRMGLLQRVSKDPRITGRGPDSWNVQVDEEEFGELMTRESERLPHHVLMDNKQAPYAMDEKRAMKRSLSEDSSGPSSPTISDETEPVPRPYVVPRPVMAYPSYDRAYPRYPSINNNHAVRDEGMAMKRYRYDRSYSPPYPYYPEQRAWASRYDTPVHMSPITPPPLSSPVPVGYKPHPKPAPYAYNKSRPQLPPLQFPRASEAERGTLGALASLRADVSRYPPQPAAMSYKMIAQGPTQPRFAPVSAHVTTQEKKRRYKPGTVALREIRKYQRSTDLLISKLPFARVVREVADDFIEANYDSSASAVGLRWQSSAILALQEATEAYLVHLFEDANLCAIHAKRVTIMQRDIQLARRIRGVWGGMG</sequence>
<dbReference type="AlphaFoldDB" id="A0AAF0E9I6"/>
<comment type="subunit">
    <text evidence="10">Component of centromeric nucleosomes, where DNA is wrapped around a histone octamer core. The octamer contains two molecules each of H2A, H2B, CSE4/CENPA and H4 assembled in one CSE4-H4 heterotetramer and two H2A-H2B heterodimers. Interacts with the inner kinetochore.</text>
</comment>
<evidence type="ECO:0000256" key="13">
    <source>
        <dbReference type="ARBA" id="ARBA00044336"/>
    </source>
</evidence>
<feature type="region of interest" description="Disordered" evidence="14">
    <location>
        <begin position="262"/>
        <end position="291"/>
    </location>
</feature>
<evidence type="ECO:0000256" key="4">
    <source>
        <dbReference type="ARBA" id="ARBA00022454"/>
    </source>
</evidence>
<evidence type="ECO:0000256" key="1">
    <source>
        <dbReference type="ARBA" id="ARBA00004123"/>
    </source>
</evidence>
<feature type="domain" description="Core Histone H2A/H2B/H3" evidence="15">
    <location>
        <begin position="461"/>
        <end position="558"/>
    </location>
</feature>
<dbReference type="PANTHER" id="PTHR28027:SF1">
    <property type="entry name" value="CAMP INDEPENDENT REGULATORY PROTEIN (AFU_ORTHOLOGUE AFUA_3G09640)"/>
    <property type="match status" value="1"/>
</dbReference>
<dbReference type="GO" id="GO:0005634">
    <property type="term" value="C:nucleus"/>
    <property type="evidence" value="ECO:0007669"/>
    <property type="project" value="UniProtKB-SubCell"/>
</dbReference>
<evidence type="ECO:0000256" key="3">
    <source>
        <dbReference type="ARBA" id="ARBA00010343"/>
    </source>
</evidence>
<feature type="compositionally biased region" description="Low complexity" evidence="14">
    <location>
        <begin position="271"/>
        <end position="282"/>
    </location>
</feature>
<evidence type="ECO:0000256" key="12">
    <source>
        <dbReference type="ARBA" id="ARBA00044234"/>
    </source>
</evidence>
<evidence type="ECO:0000256" key="6">
    <source>
        <dbReference type="ARBA" id="ARBA00023242"/>
    </source>
</evidence>
<keyword evidence="7" id="KW-0544">Nucleosome core</keyword>
<dbReference type="SUPFAM" id="SSF47113">
    <property type="entry name" value="Histone-fold"/>
    <property type="match status" value="1"/>
</dbReference>
<reference evidence="16" key="1">
    <citation type="submission" date="2023-03" db="EMBL/GenBank/DDBJ databases">
        <title>Mating type loci evolution in Malassezia.</title>
        <authorList>
            <person name="Coelho M.A."/>
        </authorList>
    </citation>
    <scope>NUCLEOTIDE SEQUENCE</scope>
    <source>
        <strain evidence="16">CBS 12830</strain>
    </source>
</reference>